<accession>A0ABP7PNK9</accession>
<dbReference type="InterPro" id="IPR019587">
    <property type="entry name" value="Polyketide_cyclase/dehydratase"/>
</dbReference>
<organism evidence="1 2">
    <name type="scientific">Gordonia caeni</name>
    <dbReference type="NCBI Taxonomy" id="1007097"/>
    <lineage>
        <taxon>Bacteria</taxon>
        <taxon>Bacillati</taxon>
        <taxon>Actinomycetota</taxon>
        <taxon>Actinomycetes</taxon>
        <taxon>Mycobacteriales</taxon>
        <taxon>Gordoniaceae</taxon>
        <taxon>Gordonia</taxon>
    </lineage>
</organism>
<dbReference type="RefSeq" id="WP_344785530.1">
    <property type="nucleotide sequence ID" value="NZ_BAAAZW010000011.1"/>
</dbReference>
<dbReference type="CDD" id="cd07812">
    <property type="entry name" value="SRPBCC"/>
    <property type="match status" value="1"/>
</dbReference>
<dbReference type="SUPFAM" id="SSF55961">
    <property type="entry name" value="Bet v1-like"/>
    <property type="match status" value="1"/>
</dbReference>
<dbReference type="Gene3D" id="3.30.530.20">
    <property type="match status" value="1"/>
</dbReference>
<gene>
    <name evidence="1" type="ORF">GCM10022231_32160</name>
</gene>
<dbReference type="EMBL" id="BAAAZW010000011">
    <property type="protein sequence ID" value="GAA3968669.1"/>
    <property type="molecule type" value="Genomic_DNA"/>
</dbReference>
<protein>
    <submittedName>
        <fullName evidence="1">SRPBCC family protein</fullName>
    </submittedName>
</protein>
<proteinExistence type="predicted"/>
<reference evidence="2" key="1">
    <citation type="journal article" date="2019" name="Int. J. Syst. Evol. Microbiol.">
        <title>The Global Catalogue of Microorganisms (GCM) 10K type strain sequencing project: providing services to taxonomists for standard genome sequencing and annotation.</title>
        <authorList>
            <consortium name="The Broad Institute Genomics Platform"/>
            <consortium name="The Broad Institute Genome Sequencing Center for Infectious Disease"/>
            <person name="Wu L."/>
            <person name="Ma J."/>
        </authorList>
    </citation>
    <scope>NUCLEOTIDE SEQUENCE [LARGE SCALE GENOMIC DNA]</scope>
    <source>
        <strain evidence="2">JCM 16923</strain>
    </source>
</reference>
<evidence type="ECO:0000313" key="1">
    <source>
        <dbReference type="EMBL" id="GAA3968669.1"/>
    </source>
</evidence>
<sequence length="152" mass="16614">MAAPLIEESIDVAATPAQVWSVVSDLARMGQWSPQCKKMFIFGGPVKLGTRTLNVNRRGPLVWPTSAKVVAFEPDREIAWRVAENNTVWGFEITESGDGVTVTQRRSVAGGETTKVSSFLVDKVFGGNDDFEVELAAGMRETLGKIKRTVEN</sequence>
<evidence type="ECO:0000313" key="2">
    <source>
        <dbReference type="Proteomes" id="UP001418444"/>
    </source>
</evidence>
<name>A0ABP7PNK9_9ACTN</name>
<keyword evidence="2" id="KW-1185">Reference proteome</keyword>
<dbReference type="InterPro" id="IPR023393">
    <property type="entry name" value="START-like_dom_sf"/>
</dbReference>
<dbReference type="Pfam" id="PF10604">
    <property type="entry name" value="Polyketide_cyc2"/>
    <property type="match status" value="1"/>
</dbReference>
<comment type="caution">
    <text evidence="1">The sequence shown here is derived from an EMBL/GenBank/DDBJ whole genome shotgun (WGS) entry which is preliminary data.</text>
</comment>
<dbReference type="Proteomes" id="UP001418444">
    <property type="component" value="Unassembled WGS sequence"/>
</dbReference>